<dbReference type="InterPro" id="IPR001245">
    <property type="entry name" value="Ser-Thr/Tyr_kinase_cat_dom"/>
</dbReference>
<dbReference type="PROSITE" id="PS00107">
    <property type="entry name" value="PROTEIN_KINASE_ATP"/>
    <property type="match status" value="1"/>
</dbReference>
<comment type="subcellular location">
    <subcellularLocation>
        <location evidence="1">Membrane</location>
        <topology evidence="1">Single-pass membrane protein</topology>
    </subcellularLocation>
</comment>
<dbReference type="InterPro" id="IPR008271">
    <property type="entry name" value="Ser/Thr_kinase_AS"/>
</dbReference>
<keyword evidence="10 13" id="KW-0472">Membrane</keyword>
<keyword evidence="4 13" id="KW-0812">Transmembrane</keyword>
<feature type="signal peptide" evidence="14">
    <location>
        <begin position="1"/>
        <end position="19"/>
    </location>
</feature>
<keyword evidence="5 14" id="KW-0732">Signal</keyword>
<evidence type="ECO:0000256" key="12">
    <source>
        <dbReference type="PROSITE-ProRule" id="PRU10141"/>
    </source>
</evidence>
<dbReference type="Proteomes" id="UP000235145">
    <property type="component" value="Unassembled WGS sequence"/>
</dbReference>
<sequence length="622" mass="68726">MTVSLLMLMVVLLVDTGCATNTIEYLCPNCGTTPVPYPLSTSWTCGQPSYRLRCEGGVLKFDTLIDNYTYPIISISPENQRLVIQQPSTILPNTCVSVTHGIRLNTSLPFTITSSNTPFFFNCSNTTALPAATALDCTTTSPCRAYQNGSAKMSACGQTAPTCCSLKNSTQTGFDFVSLAMEHCGAYTNFVNLNLSLPISRWPDSAVELMWALPSERPCQTQTCCDSTYNSVCRDGGDGSLRCYCKPKFRWDGLAGRCVSDLISVRSKQIKLVAATTCSSVILLLLVVFATVMIIRYNNRSKAEQRLARDREEIVSSGDSGKLSKVFTSKEIKRATNNYSSKGLLGVGGFGEVYKGVLDDGTEVAVKCAKLGNTKSVDQVLNEVRILCQVNHKNLVHLLGCCIGKKEPLLVYEYIPNGSLHDHLHDKNKRPLTWPQRLGIARDTAEGLSYLHFSASRPIYHRDVKSSNILLDENMKAKVADFGLSRLAHTDLTHVTTCAQGTLGYLDPDYYWNYQLTDKSDVYSFGVLLLEILTCQKAIDFGRATDDVNLVAYVKRMVNEERMVDVIDSMLKNPATSLEIDSMKALGFLAMSCLEERRENRPSMKEVSEEIEYIMGVVAVMV</sequence>
<dbReference type="EMBL" id="NBSK02000002">
    <property type="protein sequence ID" value="KAJ0223383.1"/>
    <property type="molecule type" value="Genomic_DNA"/>
</dbReference>
<evidence type="ECO:0000256" key="10">
    <source>
        <dbReference type="ARBA" id="ARBA00023136"/>
    </source>
</evidence>
<dbReference type="PROSITE" id="PS00108">
    <property type="entry name" value="PROTEIN_KINASE_ST"/>
    <property type="match status" value="1"/>
</dbReference>
<dbReference type="Pfam" id="PF07714">
    <property type="entry name" value="PK_Tyr_Ser-Thr"/>
    <property type="match status" value="1"/>
</dbReference>
<dbReference type="SMART" id="SM00220">
    <property type="entry name" value="S_TKc"/>
    <property type="match status" value="1"/>
</dbReference>
<dbReference type="FunFam" id="1.10.510.10:FF:000161">
    <property type="entry name" value="Wall-associated receptor kinase-like 20"/>
    <property type="match status" value="1"/>
</dbReference>
<dbReference type="Gramene" id="rna-gnl|WGS:NBSK|LSAT_2X118061_mrna">
    <property type="protein sequence ID" value="cds-PLY85512.1"/>
    <property type="gene ID" value="gene-LSAT_2X118061"/>
</dbReference>
<dbReference type="SUPFAM" id="SSF56112">
    <property type="entry name" value="Protein kinase-like (PK-like)"/>
    <property type="match status" value="1"/>
</dbReference>
<keyword evidence="11" id="KW-0325">Glycoprotein</keyword>
<dbReference type="GO" id="GO:0007166">
    <property type="term" value="P:cell surface receptor signaling pathway"/>
    <property type="evidence" value="ECO:0000318"/>
    <property type="project" value="GO_Central"/>
</dbReference>
<dbReference type="PROSITE" id="PS50011">
    <property type="entry name" value="PROTEIN_KINASE_DOM"/>
    <property type="match status" value="1"/>
</dbReference>
<dbReference type="InterPro" id="IPR017441">
    <property type="entry name" value="Protein_kinase_ATP_BS"/>
</dbReference>
<keyword evidence="7" id="KW-0418">Kinase</keyword>
<keyword evidence="6 12" id="KW-0547">Nucleotide-binding</keyword>
<feature type="transmembrane region" description="Helical" evidence="13">
    <location>
        <begin position="272"/>
        <end position="295"/>
    </location>
</feature>
<dbReference type="InterPro" id="IPR011009">
    <property type="entry name" value="Kinase-like_dom_sf"/>
</dbReference>
<evidence type="ECO:0000313" key="16">
    <source>
        <dbReference type="EMBL" id="KAJ0223383.1"/>
    </source>
</evidence>
<dbReference type="FunFam" id="3.30.200.20:FF:000162">
    <property type="entry name" value="Adenine nucleotide alpha hydrolase-like domain kinase"/>
    <property type="match status" value="1"/>
</dbReference>
<keyword evidence="2" id="KW-0723">Serine/threonine-protein kinase</keyword>
<evidence type="ECO:0000256" key="7">
    <source>
        <dbReference type="ARBA" id="ARBA00022777"/>
    </source>
</evidence>
<evidence type="ECO:0000256" key="8">
    <source>
        <dbReference type="ARBA" id="ARBA00022840"/>
    </source>
</evidence>
<evidence type="ECO:0000256" key="5">
    <source>
        <dbReference type="ARBA" id="ARBA00022729"/>
    </source>
</evidence>
<evidence type="ECO:0000256" key="3">
    <source>
        <dbReference type="ARBA" id="ARBA00022679"/>
    </source>
</evidence>
<evidence type="ECO:0000256" key="4">
    <source>
        <dbReference type="ARBA" id="ARBA00022692"/>
    </source>
</evidence>
<evidence type="ECO:0000256" key="6">
    <source>
        <dbReference type="ARBA" id="ARBA00022741"/>
    </source>
</evidence>
<dbReference type="PANTHER" id="PTHR46008">
    <property type="entry name" value="LEAF RUST 10 DISEASE-RESISTANCE LOCUS RECEPTOR-LIKE PROTEIN KINASE-LIKE 1.4"/>
    <property type="match status" value="1"/>
</dbReference>
<name>A0A9R1WGI4_LACSA</name>
<feature type="chain" id="PRO_5040432880" description="Protein kinase domain-containing protein" evidence="14">
    <location>
        <begin position="20"/>
        <end position="622"/>
    </location>
</feature>
<evidence type="ECO:0000256" key="11">
    <source>
        <dbReference type="ARBA" id="ARBA00023180"/>
    </source>
</evidence>
<dbReference type="Gene3D" id="3.30.200.20">
    <property type="entry name" value="Phosphorylase Kinase, domain 1"/>
    <property type="match status" value="1"/>
</dbReference>
<protein>
    <recommendedName>
        <fullName evidence="15">Protein kinase domain-containing protein</fullName>
    </recommendedName>
</protein>
<dbReference type="GO" id="GO:0004674">
    <property type="term" value="F:protein serine/threonine kinase activity"/>
    <property type="evidence" value="ECO:0007669"/>
    <property type="project" value="UniProtKB-KW"/>
</dbReference>
<evidence type="ECO:0000256" key="9">
    <source>
        <dbReference type="ARBA" id="ARBA00022989"/>
    </source>
</evidence>
<feature type="binding site" evidence="12">
    <location>
        <position position="367"/>
    </location>
    <ligand>
        <name>ATP</name>
        <dbReference type="ChEBI" id="CHEBI:30616"/>
    </ligand>
</feature>
<reference evidence="16 17" key="1">
    <citation type="journal article" date="2017" name="Nat. Commun.">
        <title>Genome assembly with in vitro proximity ligation data and whole-genome triplication in lettuce.</title>
        <authorList>
            <person name="Reyes-Chin-Wo S."/>
            <person name="Wang Z."/>
            <person name="Yang X."/>
            <person name="Kozik A."/>
            <person name="Arikit S."/>
            <person name="Song C."/>
            <person name="Xia L."/>
            <person name="Froenicke L."/>
            <person name="Lavelle D.O."/>
            <person name="Truco M.J."/>
            <person name="Xia R."/>
            <person name="Zhu S."/>
            <person name="Xu C."/>
            <person name="Xu H."/>
            <person name="Xu X."/>
            <person name="Cox K."/>
            <person name="Korf I."/>
            <person name="Meyers B.C."/>
            <person name="Michelmore R.W."/>
        </authorList>
    </citation>
    <scope>NUCLEOTIDE SEQUENCE [LARGE SCALE GENOMIC DNA]</scope>
    <source>
        <strain evidence="17">cv. Salinas</strain>
        <tissue evidence="16">Seedlings</tissue>
    </source>
</reference>
<dbReference type="PANTHER" id="PTHR46008:SF25">
    <property type="entry name" value="PROTEIN KINASE DOMAIN-CONTAINING PROTEIN"/>
    <property type="match status" value="1"/>
</dbReference>
<feature type="domain" description="Protein kinase" evidence="15">
    <location>
        <begin position="339"/>
        <end position="614"/>
    </location>
</feature>
<evidence type="ECO:0000313" key="17">
    <source>
        <dbReference type="Proteomes" id="UP000235145"/>
    </source>
</evidence>
<organism evidence="16 17">
    <name type="scientific">Lactuca sativa</name>
    <name type="common">Garden lettuce</name>
    <dbReference type="NCBI Taxonomy" id="4236"/>
    <lineage>
        <taxon>Eukaryota</taxon>
        <taxon>Viridiplantae</taxon>
        <taxon>Streptophyta</taxon>
        <taxon>Embryophyta</taxon>
        <taxon>Tracheophyta</taxon>
        <taxon>Spermatophyta</taxon>
        <taxon>Magnoliopsida</taxon>
        <taxon>eudicotyledons</taxon>
        <taxon>Gunneridae</taxon>
        <taxon>Pentapetalae</taxon>
        <taxon>asterids</taxon>
        <taxon>campanulids</taxon>
        <taxon>Asterales</taxon>
        <taxon>Asteraceae</taxon>
        <taxon>Cichorioideae</taxon>
        <taxon>Cichorieae</taxon>
        <taxon>Lactucinae</taxon>
        <taxon>Lactuca</taxon>
    </lineage>
</organism>
<gene>
    <name evidence="16" type="ORF">LSAT_V11C200093810</name>
</gene>
<keyword evidence="9 13" id="KW-1133">Transmembrane helix</keyword>
<keyword evidence="8 12" id="KW-0067">ATP-binding</keyword>
<dbReference type="InterPro" id="IPR000719">
    <property type="entry name" value="Prot_kinase_dom"/>
</dbReference>
<dbReference type="AlphaFoldDB" id="A0A9R1WGI4"/>
<dbReference type="Gene3D" id="1.10.510.10">
    <property type="entry name" value="Transferase(Phosphotransferase) domain 1"/>
    <property type="match status" value="1"/>
</dbReference>
<keyword evidence="3" id="KW-0808">Transferase</keyword>
<proteinExistence type="predicted"/>
<evidence type="ECO:0000256" key="1">
    <source>
        <dbReference type="ARBA" id="ARBA00004167"/>
    </source>
</evidence>
<dbReference type="GO" id="GO:0005886">
    <property type="term" value="C:plasma membrane"/>
    <property type="evidence" value="ECO:0000318"/>
    <property type="project" value="GO_Central"/>
</dbReference>
<dbReference type="CDD" id="cd14066">
    <property type="entry name" value="STKc_IRAK"/>
    <property type="match status" value="1"/>
</dbReference>
<evidence type="ECO:0000256" key="13">
    <source>
        <dbReference type="SAM" id="Phobius"/>
    </source>
</evidence>
<evidence type="ECO:0000259" key="15">
    <source>
        <dbReference type="PROSITE" id="PS50011"/>
    </source>
</evidence>
<evidence type="ECO:0000256" key="2">
    <source>
        <dbReference type="ARBA" id="ARBA00022527"/>
    </source>
</evidence>
<dbReference type="OrthoDB" id="1918322at2759"/>
<dbReference type="GO" id="GO:0005524">
    <property type="term" value="F:ATP binding"/>
    <property type="evidence" value="ECO:0007669"/>
    <property type="project" value="UniProtKB-UniRule"/>
</dbReference>
<comment type="caution">
    <text evidence="16">The sequence shown here is derived from an EMBL/GenBank/DDBJ whole genome shotgun (WGS) entry which is preliminary data.</text>
</comment>
<accession>A0A9R1WGI4</accession>
<keyword evidence="17" id="KW-1185">Reference proteome</keyword>
<evidence type="ECO:0000256" key="14">
    <source>
        <dbReference type="SAM" id="SignalP"/>
    </source>
</evidence>